<keyword evidence="6" id="KW-1185">Reference proteome</keyword>
<feature type="domain" description="HTH lacI-type" evidence="4">
    <location>
        <begin position="1"/>
        <end position="55"/>
    </location>
</feature>
<keyword evidence="2 5" id="KW-0238">DNA-binding</keyword>
<evidence type="ECO:0000259" key="4">
    <source>
        <dbReference type="PROSITE" id="PS50932"/>
    </source>
</evidence>
<gene>
    <name evidence="5" type="ORF">WMO62_10005</name>
</gene>
<dbReference type="Gene3D" id="1.10.260.40">
    <property type="entry name" value="lambda repressor-like DNA-binding domains"/>
    <property type="match status" value="1"/>
</dbReference>
<dbReference type="Proteomes" id="UP001470288">
    <property type="component" value="Unassembled WGS sequence"/>
</dbReference>
<dbReference type="SUPFAM" id="SSF53822">
    <property type="entry name" value="Periplasmic binding protein-like I"/>
    <property type="match status" value="1"/>
</dbReference>
<dbReference type="EMBL" id="JBBMFC010000016">
    <property type="protein sequence ID" value="MEQ2579155.1"/>
    <property type="molecule type" value="Genomic_DNA"/>
</dbReference>
<organism evidence="5 6">
    <name type="scientific">Hominiventricola aquisgranensis</name>
    <dbReference type="NCBI Taxonomy" id="3133164"/>
    <lineage>
        <taxon>Bacteria</taxon>
        <taxon>Bacillati</taxon>
        <taxon>Bacillota</taxon>
        <taxon>Clostridia</taxon>
        <taxon>Lachnospirales</taxon>
        <taxon>Lachnospiraceae</taxon>
        <taxon>Hominiventricola</taxon>
    </lineage>
</organism>
<dbReference type="RefSeq" id="WP_349144567.1">
    <property type="nucleotide sequence ID" value="NZ_JBBMFC010000016.1"/>
</dbReference>
<proteinExistence type="predicted"/>
<dbReference type="InterPro" id="IPR000843">
    <property type="entry name" value="HTH_LacI"/>
</dbReference>
<keyword evidence="3" id="KW-0804">Transcription</keyword>
<protein>
    <submittedName>
        <fullName evidence="5">LacI family DNA-binding transcriptional regulator</fullName>
    </submittedName>
</protein>
<dbReference type="PANTHER" id="PTHR30146">
    <property type="entry name" value="LACI-RELATED TRANSCRIPTIONAL REPRESSOR"/>
    <property type="match status" value="1"/>
</dbReference>
<evidence type="ECO:0000256" key="2">
    <source>
        <dbReference type="ARBA" id="ARBA00023125"/>
    </source>
</evidence>
<accession>A0ABV1I2Y0</accession>
<name>A0ABV1I2Y0_9FIRM</name>
<dbReference type="CDD" id="cd01392">
    <property type="entry name" value="HTH_LacI"/>
    <property type="match status" value="1"/>
</dbReference>
<dbReference type="PANTHER" id="PTHR30146:SF149">
    <property type="entry name" value="HTH-TYPE TRANSCRIPTIONAL REGULATOR EBGR"/>
    <property type="match status" value="1"/>
</dbReference>
<dbReference type="InterPro" id="IPR046335">
    <property type="entry name" value="LacI/GalR-like_sensor"/>
</dbReference>
<dbReference type="Pfam" id="PF13377">
    <property type="entry name" value="Peripla_BP_3"/>
    <property type="match status" value="1"/>
</dbReference>
<dbReference type="CDD" id="cd06267">
    <property type="entry name" value="PBP1_LacI_sugar_binding-like"/>
    <property type="match status" value="1"/>
</dbReference>
<evidence type="ECO:0000313" key="6">
    <source>
        <dbReference type="Proteomes" id="UP001470288"/>
    </source>
</evidence>
<keyword evidence="1" id="KW-0805">Transcription regulation</keyword>
<dbReference type="PROSITE" id="PS50932">
    <property type="entry name" value="HTH_LACI_2"/>
    <property type="match status" value="1"/>
</dbReference>
<reference evidence="5 6" key="1">
    <citation type="submission" date="2024-03" db="EMBL/GenBank/DDBJ databases">
        <title>Human intestinal bacterial collection.</title>
        <authorList>
            <person name="Pauvert C."/>
            <person name="Hitch T.C.A."/>
            <person name="Clavel T."/>
        </authorList>
    </citation>
    <scope>NUCLEOTIDE SEQUENCE [LARGE SCALE GENOMIC DNA]</scope>
    <source>
        <strain evidence="5 6">CLA-AA-H78B</strain>
    </source>
</reference>
<evidence type="ECO:0000313" key="5">
    <source>
        <dbReference type="EMBL" id="MEQ2579155.1"/>
    </source>
</evidence>
<comment type="caution">
    <text evidence="5">The sequence shown here is derived from an EMBL/GenBank/DDBJ whole genome shotgun (WGS) entry which is preliminary data.</text>
</comment>
<dbReference type="InterPro" id="IPR010982">
    <property type="entry name" value="Lambda_DNA-bd_dom_sf"/>
</dbReference>
<dbReference type="InterPro" id="IPR028082">
    <property type="entry name" value="Peripla_BP_I"/>
</dbReference>
<sequence>MTIKDIAKESGYAVGTVSRVLNNHPDVSEKARETILAVVEKHHFRLNNNAKHLKQQASKGIAVIVKGSQNMLFASIVERLQGLIEGKDFVSFIYYIGEEENEVEQAESVCLERHPKGIFFLGSNLEFFRERFARLDVPCVLVTNSAAKLSFPNLSSVSTDDAAAAEAAVEYLIQLGHERIGVLGGRMERSHAAFTRGIGCEQAFRNHEMVFDKKKQYEPALFSMEEGYHAMGALLDKMPELTAVFAMADVLAVGAIRAIRDRGLRVPEDISVIGFDGIDLGNYLTPRLTTIRQKSDRIADRSMEILVDRIEEEKEAIHELVSFDIIAGESVAKVSAQK</sequence>
<dbReference type="Pfam" id="PF00356">
    <property type="entry name" value="LacI"/>
    <property type="match status" value="1"/>
</dbReference>
<dbReference type="SMART" id="SM00354">
    <property type="entry name" value="HTH_LACI"/>
    <property type="match status" value="1"/>
</dbReference>
<dbReference type="GO" id="GO:0003677">
    <property type="term" value="F:DNA binding"/>
    <property type="evidence" value="ECO:0007669"/>
    <property type="project" value="UniProtKB-KW"/>
</dbReference>
<dbReference type="Gene3D" id="3.40.50.2300">
    <property type="match status" value="2"/>
</dbReference>
<evidence type="ECO:0000256" key="3">
    <source>
        <dbReference type="ARBA" id="ARBA00023163"/>
    </source>
</evidence>
<dbReference type="SUPFAM" id="SSF47413">
    <property type="entry name" value="lambda repressor-like DNA-binding domains"/>
    <property type="match status" value="1"/>
</dbReference>
<evidence type="ECO:0000256" key="1">
    <source>
        <dbReference type="ARBA" id="ARBA00023015"/>
    </source>
</evidence>